<dbReference type="PROSITE" id="PS50283">
    <property type="entry name" value="NA_SOLUT_SYMP_3"/>
    <property type="match status" value="1"/>
</dbReference>
<feature type="transmembrane region" description="Helical" evidence="7">
    <location>
        <begin position="367"/>
        <end position="393"/>
    </location>
</feature>
<dbReference type="Gene3D" id="1.20.1730.10">
    <property type="entry name" value="Sodium/glucose cotransporter"/>
    <property type="match status" value="1"/>
</dbReference>
<evidence type="ECO:0000256" key="4">
    <source>
        <dbReference type="ARBA" id="ARBA00022989"/>
    </source>
</evidence>
<keyword evidence="9" id="KW-1185">Reference proteome</keyword>
<sequence>MVALDWMVVAGYFALLLVLAWWVINKSKNTSSDYFLAGHSLGWFIVGASIFASNIGSEHLVGLAGSGATDGVALAHYELHAWCLLVLAWVLVPFYSRSRVFTMPEFLERRFSPASRYVLSIISLVAYIVTKIAVGIFAGGIVFGVLLPEMRLGPFDSFWIGSILVLVITGIYTTLGGFRAVAYTEALQTFILIAGSAMVTYYGLEHIGGWAALRENLGSEAFNLWKPLVPAGVEGTWAPVEVVNEAGQLTKQAWYFNGNYPWLGMLFCAPIIGLWYWCTDQYIVQRALGADSETNARRGSIFAGLLKLLPVFIFIVPGMICLALAKSGDIEGLRSLVDSEGEVVRDQAQAAFPLMVQHVLPAGVRGIVVAGLLSALMSSLAGVFNACSTLFTIDLYSKKYPNASEADLVRIGRRATLAMVLVGLAWIPVIKGSRGLYDYLQSVQGYLAPPIFVVFFLGIFWKRLNAQGCLWALIVGFLMGIFRLAVDTLPKVKEGFEYTEGSLFWIVNKIYFQYFSLLIFIVSSVVMIVVSLMTRAPDYERISGITYGTLTDAQRSETRSSWSMLDVVASVALVASILVAYLFFRG</sequence>
<feature type="transmembrane region" description="Helical" evidence="7">
    <location>
        <begin position="468"/>
        <end position="486"/>
    </location>
</feature>
<evidence type="ECO:0000313" key="9">
    <source>
        <dbReference type="Proteomes" id="UP000323917"/>
    </source>
</evidence>
<dbReference type="AlphaFoldDB" id="A0A5B9QG04"/>
<feature type="transmembrane region" description="Helical" evidence="7">
    <location>
        <begin position="511"/>
        <end position="533"/>
    </location>
</feature>
<feature type="transmembrane region" description="Helical" evidence="7">
    <location>
        <begin position="187"/>
        <end position="204"/>
    </location>
</feature>
<comment type="subcellular location">
    <subcellularLocation>
        <location evidence="1">Membrane</location>
        <topology evidence="1">Multi-pass membrane protein</topology>
    </subcellularLocation>
</comment>
<feature type="transmembrane region" description="Helical" evidence="7">
    <location>
        <begin position="77"/>
        <end position="96"/>
    </location>
</feature>
<feature type="transmembrane region" description="Helical" evidence="7">
    <location>
        <begin position="443"/>
        <end position="461"/>
    </location>
</feature>
<dbReference type="OrthoDB" id="9814523at2"/>
<dbReference type="NCBIfam" id="TIGR00813">
    <property type="entry name" value="sss"/>
    <property type="match status" value="1"/>
</dbReference>
<feature type="transmembrane region" description="Helical" evidence="7">
    <location>
        <begin position="299"/>
        <end position="325"/>
    </location>
</feature>
<evidence type="ECO:0000256" key="1">
    <source>
        <dbReference type="ARBA" id="ARBA00004141"/>
    </source>
</evidence>
<name>A0A5B9QG04_9BACT</name>
<accession>A0A5B9QG04</accession>
<feature type="transmembrane region" description="Helical" evidence="7">
    <location>
        <begin position="158"/>
        <end position="175"/>
    </location>
</feature>
<keyword evidence="5 7" id="KW-0472">Membrane</keyword>
<dbReference type="InterPro" id="IPR038377">
    <property type="entry name" value="Na/Glc_symporter_sf"/>
</dbReference>
<evidence type="ECO:0000256" key="3">
    <source>
        <dbReference type="ARBA" id="ARBA00022692"/>
    </source>
</evidence>
<dbReference type="EMBL" id="CP042913">
    <property type="protein sequence ID" value="QEG36502.1"/>
    <property type="molecule type" value="Genomic_DNA"/>
</dbReference>
<dbReference type="InterPro" id="IPR001734">
    <property type="entry name" value="Na/solute_symporter"/>
</dbReference>
<gene>
    <name evidence="8" type="primary">sglT_10</name>
    <name evidence="8" type="ORF">Pr1d_38160</name>
</gene>
<dbReference type="Proteomes" id="UP000323917">
    <property type="component" value="Chromosome"/>
</dbReference>
<evidence type="ECO:0000256" key="5">
    <source>
        <dbReference type="ARBA" id="ARBA00023136"/>
    </source>
</evidence>
<dbReference type="KEGG" id="bgok:Pr1d_38160"/>
<proteinExistence type="inferred from homology"/>
<reference evidence="8 9" key="1">
    <citation type="submission" date="2019-08" db="EMBL/GenBank/DDBJ databases">
        <title>Deep-cultivation of Planctomycetes and their phenomic and genomic characterization uncovers novel biology.</title>
        <authorList>
            <person name="Wiegand S."/>
            <person name="Jogler M."/>
            <person name="Boedeker C."/>
            <person name="Pinto D."/>
            <person name="Vollmers J."/>
            <person name="Rivas-Marin E."/>
            <person name="Kohn T."/>
            <person name="Peeters S.H."/>
            <person name="Heuer A."/>
            <person name="Rast P."/>
            <person name="Oberbeckmann S."/>
            <person name="Bunk B."/>
            <person name="Jeske O."/>
            <person name="Meyerdierks A."/>
            <person name="Storesund J.E."/>
            <person name="Kallscheuer N."/>
            <person name="Luecker S."/>
            <person name="Lage O.M."/>
            <person name="Pohl T."/>
            <person name="Merkel B.J."/>
            <person name="Hornburger P."/>
            <person name="Mueller R.-W."/>
            <person name="Bruemmer F."/>
            <person name="Labrenz M."/>
            <person name="Spormann A.M."/>
            <person name="Op den Camp H."/>
            <person name="Overmann J."/>
            <person name="Amann R."/>
            <person name="Jetten M.S.M."/>
            <person name="Mascher T."/>
            <person name="Medema M.H."/>
            <person name="Devos D.P."/>
            <person name="Kaster A.-K."/>
            <person name="Ovreas L."/>
            <person name="Rohde M."/>
            <person name="Galperin M.Y."/>
            <person name="Jogler C."/>
        </authorList>
    </citation>
    <scope>NUCLEOTIDE SEQUENCE [LARGE SCALE GENOMIC DNA]</scope>
    <source>
        <strain evidence="8 9">Pr1d</strain>
    </source>
</reference>
<dbReference type="GO" id="GO:0005886">
    <property type="term" value="C:plasma membrane"/>
    <property type="evidence" value="ECO:0007669"/>
    <property type="project" value="TreeGrafter"/>
</dbReference>
<organism evidence="8 9">
    <name type="scientific">Bythopirellula goksoeyrii</name>
    <dbReference type="NCBI Taxonomy" id="1400387"/>
    <lineage>
        <taxon>Bacteria</taxon>
        <taxon>Pseudomonadati</taxon>
        <taxon>Planctomycetota</taxon>
        <taxon>Planctomycetia</taxon>
        <taxon>Pirellulales</taxon>
        <taxon>Lacipirellulaceae</taxon>
        <taxon>Bythopirellula</taxon>
    </lineage>
</organism>
<feature type="transmembrane region" description="Helical" evidence="7">
    <location>
        <begin position="6"/>
        <end position="24"/>
    </location>
</feature>
<evidence type="ECO:0000256" key="6">
    <source>
        <dbReference type="RuleBase" id="RU362091"/>
    </source>
</evidence>
<dbReference type="RefSeq" id="WP_148074838.1">
    <property type="nucleotide sequence ID" value="NZ_CP042913.1"/>
</dbReference>
<dbReference type="PANTHER" id="PTHR11819:SF195">
    <property type="entry name" value="SODIUM_GLUCOSE COTRANSPORTER 4"/>
    <property type="match status" value="1"/>
</dbReference>
<evidence type="ECO:0000256" key="7">
    <source>
        <dbReference type="SAM" id="Phobius"/>
    </source>
</evidence>
<keyword evidence="3 7" id="KW-0812">Transmembrane</keyword>
<comment type="similarity">
    <text evidence="2 6">Belongs to the sodium:solute symporter (SSF) (TC 2.A.21) family.</text>
</comment>
<dbReference type="Pfam" id="PF00474">
    <property type="entry name" value="SSF"/>
    <property type="match status" value="1"/>
</dbReference>
<keyword evidence="4 7" id="KW-1133">Transmembrane helix</keyword>
<feature type="transmembrane region" description="Helical" evidence="7">
    <location>
        <begin position="117"/>
        <end position="146"/>
    </location>
</feature>
<feature type="transmembrane region" description="Helical" evidence="7">
    <location>
        <begin position="564"/>
        <end position="584"/>
    </location>
</feature>
<feature type="transmembrane region" description="Helical" evidence="7">
    <location>
        <begin position="36"/>
        <end position="57"/>
    </location>
</feature>
<evidence type="ECO:0000256" key="2">
    <source>
        <dbReference type="ARBA" id="ARBA00006434"/>
    </source>
</evidence>
<dbReference type="CDD" id="cd10329">
    <property type="entry name" value="SLC5sbd_SGLT1-like"/>
    <property type="match status" value="1"/>
</dbReference>
<evidence type="ECO:0000313" key="8">
    <source>
        <dbReference type="EMBL" id="QEG36502.1"/>
    </source>
</evidence>
<feature type="transmembrane region" description="Helical" evidence="7">
    <location>
        <begin position="260"/>
        <end position="278"/>
    </location>
</feature>
<dbReference type="PANTHER" id="PTHR11819">
    <property type="entry name" value="SOLUTE CARRIER FAMILY 5"/>
    <property type="match status" value="1"/>
</dbReference>
<feature type="transmembrane region" description="Helical" evidence="7">
    <location>
        <begin position="414"/>
        <end position="431"/>
    </location>
</feature>
<dbReference type="GO" id="GO:0005412">
    <property type="term" value="F:D-glucose:sodium symporter activity"/>
    <property type="evidence" value="ECO:0007669"/>
    <property type="project" value="TreeGrafter"/>
</dbReference>
<protein>
    <submittedName>
        <fullName evidence="8">Sodium/glucose cotransporter</fullName>
    </submittedName>
</protein>